<organism evidence="6 7">
    <name type="scientific">Nitrososphaeria virus YSH_922147</name>
    <dbReference type="NCBI Taxonomy" id="3071323"/>
    <lineage>
        <taxon>Viruses</taxon>
        <taxon>Duplodnaviria</taxon>
        <taxon>Heunggongvirae</taxon>
        <taxon>Uroviricota</taxon>
        <taxon>Caudoviricetes</taxon>
        <taxon>Juravirales</taxon>
        <taxon>Yangangviridae</taxon>
        <taxon>Mathaucavirus</taxon>
        <taxon>Mathaucavirus yangshanense</taxon>
    </lineage>
</organism>
<dbReference type="InterPro" id="IPR007197">
    <property type="entry name" value="rSAM"/>
</dbReference>
<evidence type="ECO:0000259" key="5">
    <source>
        <dbReference type="PROSITE" id="PS51918"/>
    </source>
</evidence>
<dbReference type="SUPFAM" id="SSF102114">
    <property type="entry name" value="Radical SAM enzymes"/>
    <property type="match status" value="1"/>
</dbReference>
<dbReference type="GO" id="GO:0051536">
    <property type="term" value="F:iron-sulfur cluster binding"/>
    <property type="evidence" value="ECO:0007669"/>
    <property type="project" value="UniProtKB-KW"/>
</dbReference>
<keyword evidence="1" id="KW-0949">S-adenosyl-L-methionine</keyword>
<dbReference type="Pfam" id="PF13186">
    <property type="entry name" value="SPASM"/>
    <property type="match status" value="1"/>
</dbReference>
<dbReference type="InterPro" id="IPR006638">
    <property type="entry name" value="Elp3/MiaA/NifB-like_rSAM"/>
</dbReference>
<dbReference type="PROSITE" id="PS51918">
    <property type="entry name" value="RADICAL_SAM"/>
    <property type="match status" value="1"/>
</dbReference>
<protein>
    <submittedName>
        <fullName evidence="6">Radical SAM protein</fullName>
    </submittedName>
</protein>
<reference evidence="6 7" key="1">
    <citation type="submission" date="2022-05" db="EMBL/GenBank/DDBJ databases">
        <title>Diverse viruses of marine archaea discovered using metagenomics.</title>
        <authorList>
            <person name="Zhou Y."/>
        </authorList>
    </citation>
    <scope>NUCLEOTIDE SEQUENCE [LARGE SCALE GENOMIC DNA]</scope>
    <source>
        <strain evidence="6">YSH_922147</strain>
    </source>
</reference>
<dbReference type="InterPro" id="IPR050377">
    <property type="entry name" value="Radical_SAM_PqqE_MftC-like"/>
</dbReference>
<dbReference type="SMART" id="SM00729">
    <property type="entry name" value="Elp3"/>
    <property type="match status" value="1"/>
</dbReference>
<dbReference type="SFLD" id="SFLDS00029">
    <property type="entry name" value="Radical_SAM"/>
    <property type="match status" value="1"/>
</dbReference>
<dbReference type="PANTHER" id="PTHR11228:SF7">
    <property type="entry name" value="PQQA PEPTIDE CYCLASE"/>
    <property type="match status" value="1"/>
</dbReference>
<keyword evidence="7" id="KW-1185">Reference proteome</keyword>
<dbReference type="InterPro" id="IPR058240">
    <property type="entry name" value="rSAM_sf"/>
</dbReference>
<dbReference type="KEGG" id="vg:80544989"/>
<dbReference type="CDD" id="cd01335">
    <property type="entry name" value="Radical_SAM"/>
    <property type="match status" value="1"/>
</dbReference>
<sequence length="375" mass="43595">MSYSLSKAVYHTDRIKNLQDNKPISPTQLQIDLEAWCNHNCSFCSYRAEESHNIAMVDLLGTRKLKMVDDFQHIGTPSPNSSLPLYFAEELPKQIHEAGIPAVTFTGGGESTLWKRYDDMIDKLVDYGIQIGLITNGSIMNERRIEMIARHYTWIRFSMDSCTKETHRNVHRTPTFEFDKIINNLKKIIELRNTTLNDSGEGLTVGVSFVITDTNFHEIEKACEFYSNLGVDYIRFSFMYIEGVGVGKILEDRKEQVKEIFKRCEKYNSDKFKVSPATYKLDTFSRENDDFETCYMQHFVWALGADCKVYPCCIQKYIKGWEFGDIRETTLKEMITKAYGQMKQLDVKKCPPCWMRDRNKSMSSAIDRPKHHNFI</sequence>
<keyword evidence="2" id="KW-0479">Metal-binding</keyword>
<dbReference type="SFLD" id="SFLDG01067">
    <property type="entry name" value="SPASM/twitch_domain_containing"/>
    <property type="match status" value="1"/>
</dbReference>
<feature type="domain" description="Radical SAM core" evidence="5">
    <location>
        <begin position="21"/>
        <end position="271"/>
    </location>
</feature>
<name>A0A976YDZ4_9CAUD</name>
<keyword evidence="4" id="KW-0411">Iron-sulfur</keyword>
<dbReference type="Gene3D" id="3.20.20.70">
    <property type="entry name" value="Aldolase class I"/>
    <property type="match status" value="1"/>
</dbReference>
<evidence type="ECO:0000313" key="6">
    <source>
        <dbReference type="EMBL" id="UVF62438.1"/>
    </source>
</evidence>
<evidence type="ECO:0000313" key="7">
    <source>
        <dbReference type="Proteomes" id="UP001156973"/>
    </source>
</evidence>
<dbReference type="Pfam" id="PF04055">
    <property type="entry name" value="Radical_SAM"/>
    <property type="match status" value="1"/>
</dbReference>
<dbReference type="InterPro" id="IPR023885">
    <property type="entry name" value="4Fe4S-binding_SPASM_dom"/>
</dbReference>
<dbReference type="GO" id="GO:0046872">
    <property type="term" value="F:metal ion binding"/>
    <property type="evidence" value="ECO:0007669"/>
    <property type="project" value="UniProtKB-KW"/>
</dbReference>
<dbReference type="InterPro" id="IPR013785">
    <property type="entry name" value="Aldolase_TIM"/>
</dbReference>
<evidence type="ECO:0000256" key="4">
    <source>
        <dbReference type="ARBA" id="ARBA00023014"/>
    </source>
</evidence>
<dbReference type="Proteomes" id="UP001156973">
    <property type="component" value="Segment"/>
</dbReference>
<evidence type="ECO:0000256" key="2">
    <source>
        <dbReference type="ARBA" id="ARBA00022723"/>
    </source>
</evidence>
<dbReference type="PANTHER" id="PTHR11228">
    <property type="entry name" value="RADICAL SAM DOMAIN PROTEIN"/>
    <property type="match status" value="1"/>
</dbReference>
<accession>A0A976YDZ4</accession>
<proteinExistence type="predicted"/>
<dbReference type="GO" id="GO:0003824">
    <property type="term" value="F:catalytic activity"/>
    <property type="evidence" value="ECO:0007669"/>
    <property type="project" value="InterPro"/>
</dbReference>
<dbReference type="EMBL" id="ON649701">
    <property type="protein sequence ID" value="UVF62438.1"/>
    <property type="molecule type" value="Genomic_DNA"/>
</dbReference>
<evidence type="ECO:0000256" key="3">
    <source>
        <dbReference type="ARBA" id="ARBA00023004"/>
    </source>
</evidence>
<evidence type="ECO:0000256" key="1">
    <source>
        <dbReference type="ARBA" id="ARBA00022691"/>
    </source>
</evidence>
<keyword evidence="3" id="KW-0408">Iron</keyword>